<evidence type="ECO:0000313" key="4">
    <source>
        <dbReference type="Proteomes" id="UP001257659"/>
    </source>
</evidence>
<dbReference type="PANTHER" id="PTHR34220">
    <property type="entry name" value="SENSOR HISTIDINE KINASE YPDA"/>
    <property type="match status" value="1"/>
</dbReference>
<organism evidence="3 4">
    <name type="scientific">Mesonia maritima</name>
    <dbReference type="NCBI Taxonomy" id="1793873"/>
    <lineage>
        <taxon>Bacteria</taxon>
        <taxon>Pseudomonadati</taxon>
        <taxon>Bacteroidota</taxon>
        <taxon>Flavobacteriia</taxon>
        <taxon>Flavobacteriales</taxon>
        <taxon>Flavobacteriaceae</taxon>
        <taxon>Mesonia</taxon>
    </lineage>
</organism>
<accession>A0ABU1K9C0</accession>
<evidence type="ECO:0000256" key="1">
    <source>
        <dbReference type="SAM" id="Phobius"/>
    </source>
</evidence>
<comment type="caution">
    <text evidence="3">The sequence shown here is derived from an EMBL/GenBank/DDBJ whole genome shotgun (WGS) entry which is preliminary data.</text>
</comment>
<sequence length="353" mass="41663">MKLLPYIGAMTKRKEFLFHGLFWLLFAYFEIIQFDLGNSYLFTIKKLEIFEISVSIVFLATFYFNYILILPKIFEKLNWKRILFGIASGFIIFIFLRYTLEEVLIEQFIGHGNYFEGTSISYYIYDNLYYGSFPLIISSILWILIFNVRLLEYNKHIIEEKSATEVKFLKAQLNPHFMFNTLNNIYSLVYFKSDKALPAIEKLGELMRYTTYETNKERIDLHQEINYIKSYIELDQLRHENKNTLIFEITIDNPKVQIPPFLLSPLVENALKHGKYNKENPILLDLKQTNNKLLFKITNKIGNQKKDKLGGIGLDNLRKSLAINYPDAHSFVINQNQENFSAQLEIKLDEKTN</sequence>
<dbReference type="EMBL" id="JAVDQA010000012">
    <property type="protein sequence ID" value="MDR6302193.1"/>
    <property type="molecule type" value="Genomic_DNA"/>
</dbReference>
<keyword evidence="4" id="KW-1185">Reference proteome</keyword>
<dbReference type="Proteomes" id="UP001257659">
    <property type="component" value="Unassembled WGS sequence"/>
</dbReference>
<reference evidence="3 4" key="1">
    <citation type="submission" date="2023-07" db="EMBL/GenBank/DDBJ databases">
        <title>Genomic Encyclopedia of Type Strains, Phase IV (KMG-IV): sequencing the most valuable type-strain genomes for metagenomic binning, comparative biology and taxonomic classification.</title>
        <authorList>
            <person name="Goeker M."/>
        </authorList>
    </citation>
    <scope>NUCLEOTIDE SEQUENCE [LARGE SCALE GENOMIC DNA]</scope>
    <source>
        <strain evidence="3 4">DSM 102814</strain>
    </source>
</reference>
<dbReference type="InterPro" id="IPR050640">
    <property type="entry name" value="Bact_2-comp_sensor_kinase"/>
</dbReference>
<dbReference type="InterPro" id="IPR010559">
    <property type="entry name" value="Sig_transdc_His_kin_internal"/>
</dbReference>
<evidence type="ECO:0000313" key="3">
    <source>
        <dbReference type="EMBL" id="MDR6302193.1"/>
    </source>
</evidence>
<dbReference type="PANTHER" id="PTHR34220:SF7">
    <property type="entry name" value="SENSOR HISTIDINE KINASE YPDA"/>
    <property type="match status" value="1"/>
</dbReference>
<keyword evidence="1" id="KW-0812">Transmembrane</keyword>
<feature type="domain" description="Signal transduction histidine kinase internal region" evidence="2">
    <location>
        <begin position="165"/>
        <end position="242"/>
    </location>
</feature>
<dbReference type="InterPro" id="IPR036890">
    <property type="entry name" value="HATPase_C_sf"/>
</dbReference>
<evidence type="ECO:0000259" key="2">
    <source>
        <dbReference type="Pfam" id="PF06580"/>
    </source>
</evidence>
<proteinExistence type="predicted"/>
<keyword evidence="1" id="KW-1133">Transmembrane helix</keyword>
<feature type="transmembrane region" description="Helical" evidence="1">
    <location>
        <begin position="49"/>
        <end position="70"/>
    </location>
</feature>
<feature type="transmembrane region" description="Helical" evidence="1">
    <location>
        <begin position="82"/>
        <end position="100"/>
    </location>
</feature>
<keyword evidence="1" id="KW-0472">Membrane</keyword>
<gene>
    <name evidence="3" type="ORF">GGR31_002872</name>
</gene>
<dbReference type="RefSeq" id="WP_309730582.1">
    <property type="nucleotide sequence ID" value="NZ_JAVDQA010000012.1"/>
</dbReference>
<dbReference type="Gene3D" id="3.30.565.10">
    <property type="entry name" value="Histidine kinase-like ATPase, C-terminal domain"/>
    <property type="match status" value="1"/>
</dbReference>
<feature type="transmembrane region" description="Helical" evidence="1">
    <location>
        <begin position="128"/>
        <end position="148"/>
    </location>
</feature>
<feature type="transmembrane region" description="Helical" evidence="1">
    <location>
        <begin position="21"/>
        <end position="43"/>
    </location>
</feature>
<protein>
    <recommendedName>
        <fullName evidence="2">Signal transduction histidine kinase internal region domain-containing protein</fullName>
    </recommendedName>
</protein>
<name>A0ABU1K9C0_9FLAO</name>
<dbReference type="Pfam" id="PF06580">
    <property type="entry name" value="His_kinase"/>
    <property type="match status" value="1"/>
</dbReference>